<feature type="domain" description="Ketoreductase" evidence="2">
    <location>
        <begin position="49"/>
        <end position="227"/>
    </location>
</feature>
<organism evidence="3 4">
    <name type="scientific">Lolium multiflorum</name>
    <name type="common">Italian ryegrass</name>
    <name type="synonym">Lolium perenne subsp. multiflorum</name>
    <dbReference type="NCBI Taxonomy" id="4521"/>
    <lineage>
        <taxon>Eukaryota</taxon>
        <taxon>Viridiplantae</taxon>
        <taxon>Streptophyta</taxon>
        <taxon>Embryophyta</taxon>
        <taxon>Tracheophyta</taxon>
        <taxon>Spermatophyta</taxon>
        <taxon>Magnoliopsida</taxon>
        <taxon>Liliopsida</taxon>
        <taxon>Poales</taxon>
        <taxon>Poaceae</taxon>
        <taxon>BOP clade</taxon>
        <taxon>Pooideae</taxon>
        <taxon>Poodae</taxon>
        <taxon>Poeae</taxon>
        <taxon>Poeae Chloroplast Group 2 (Poeae type)</taxon>
        <taxon>Loliodinae</taxon>
        <taxon>Loliinae</taxon>
        <taxon>Lolium</taxon>
    </lineage>
</organism>
<dbReference type="PANTHER" id="PTHR42820:SF16">
    <property type="entry name" value="SHORT-CHAIN DEHYDROGENASE REDUCTASE 3B"/>
    <property type="match status" value="1"/>
</dbReference>
<dbReference type="SMART" id="SM00822">
    <property type="entry name" value="PKS_KR"/>
    <property type="match status" value="1"/>
</dbReference>
<dbReference type="InterPro" id="IPR036291">
    <property type="entry name" value="NAD(P)-bd_dom_sf"/>
</dbReference>
<evidence type="ECO:0000256" key="1">
    <source>
        <dbReference type="ARBA" id="ARBA00006484"/>
    </source>
</evidence>
<dbReference type="PRINTS" id="PR00081">
    <property type="entry name" value="GDHRDH"/>
</dbReference>
<dbReference type="SUPFAM" id="SSF51735">
    <property type="entry name" value="NAD(P)-binding Rossmann-fold domains"/>
    <property type="match status" value="1"/>
</dbReference>
<evidence type="ECO:0000313" key="3">
    <source>
        <dbReference type="EMBL" id="KAK1642646.1"/>
    </source>
</evidence>
<dbReference type="EMBL" id="JAUUTY010000004">
    <property type="protein sequence ID" value="KAK1642646.1"/>
    <property type="molecule type" value="Genomic_DNA"/>
</dbReference>
<accession>A0AAD8W3T2</accession>
<dbReference type="Gene3D" id="3.40.50.720">
    <property type="entry name" value="NAD(P)-binding Rossmann-like Domain"/>
    <property type="match status" value="1"/>
</dbReference>
<dbReference type="InterPro" id="IPR002347">
    <property type="entry name" value="SDR_fam"/>
</dbReference>
<reference evidence="3" key="1">
    <citation type="submission" date="2023-07" db="EMBL/GenBank/DDBJ databases">
        <title>A chromosome-level genome assembly of Lolium multiflorum.</title>
        <authorList>
            <person name="Chen Y."/>
            <person name="Copetti D."/>
            <person name="Kolliker R."/>
            <person name="Studer B."/>
        </authorList>
    </citation>
    <scope>NUCLEOTIDE SEQUENCE</scope>
    <source>
        <strain evidence="3">02402/16</strain>
        <tissue evidence="3">Leaf</tissue>
    </source>
</reference>
<dbReference type="FunFam" id="3.40.50.720:FF:000084">
    <property type="entry name" value="Short-chain dehydrogenase reductase"/>
    <property type="match status" value="1"/>
</dbReference>
<dbReference type="Proteomes" id="UP001231189">
    <property type="component" value="Unassembled WGS sequence"/>
</dbReference>
<comment type="caution">
    <text evidence="3">The sequence shown here is derived from an EMBL/GenBank/DDBJ whole genome shotgun (WGS) entry which is preliminary data.</text>
</comment>
<comment type="similarity">
    <text evidence="1">Belongs to the short-chain dehydrogenases/reductases (SDR) family.</text>
</comment>
<dbReference type="AlphaFoldDB" id="A0AAD8W3T2"/>
<protein>
    <recommendedName>
        <fullName evidence="2">Ketoreductase domain-containing protein</fullName>
    </recommendedName>
</protein>
<dbReference type="PRINTS" id="PR00080">
    <property type="entry name" value="SDRFAMILY"/>
</dbReference>
<dbReference type="PANTHER" id="PTHR42820">
    <property type="entry name" value="SHORT-CHAIN DEHYDROGENASE REDUCTASE"/>
    <property type="match status" value="1"/>
</dbReference>
<keyword evidence="4" id="KW-1185">Reference proteome</keyword>
<dbReference type="Pfam" id="PF13561">
    <property type="entry name" value="adh_short_C2"/>
    <property type="match status" value="1"/>
</dbReference>
<proteinExistence type="inferred from homology"/>
<sequence length="304" mass="30841">MLTRLHNYKINQPSPYINSSEAHRSGPVQIVQCRSKQLAVMSKPRFDGKVVIVTGGASGIGEAMARLFAASGATVVVADIQDALGEALAASIGPPCTYARCDVTDEAQVEATVAAAVAAHGRLDVMLSNAGILLLTGSVTDMDLSALDRVMAVNFRGAAACVKHAARAMVAAGTRGAIVCTGSVACVQGGYGPASYTASKHALLGLVRSAAGELGRHGVRVNLVSPGGVATPLSIAVAGMGVEEMEAMTEAGSLLRGKVLRADDVAEAALFLASDQAGYVSGHNFVVDGATTVAIPSLLESIGL</sequence>
<gene>
    <name evidence="3" type="ORF">QYE76_060451</name>
</gene>
<evidence type="ECO:0000259" key="2">
    <source>
        <dbReference type="SMART" id="SM00822"/>
    </source>
</evidence>
<name>A0AAD8W3T2_LOLMU</name>
<dbReference type="InterPro" id="IPR057326">
    <property type="entry name" value="KR_dom"/>
</dbReference>
<evidence type="ECO:0000313" key="4">
    <source>
        <dbReference type="Proteomes" id="UP001231189"/>
    </source>
</evidence>